<dbReference type="AlphaFoldDB" id="A0A7W6RTE0"/>
<sequence>MPEYLIDAKSMATFWVTSTTEENAIEEVHA</sequence>
<organism evidence="1 2">
    <name type="scientific">Rhizobium mongolense</name>
    <dbReference type="NCBI Taxonomy" id="57676"/>
    <lineage>
        <taxon>Bacteria</taxon>
        <taxon>Pseudomonadati</taxon>
        <taxon>Pseudomonadota</taxon>
        <taxon>Alphaproteobacteria</taxon>
        <taxon>Hyphomicrobiales</taxon>
        <taxon>Rhizobiaceae</taxon>
        <taxon>Rhizobium/Agrobacterium group</taxon>
        <taxon>Rhizobium</taxon>
    </lineage>
</organism>
<name>A0A7W6RTE0_9HYPH</name>
<gene>
    <name evidence="1" type="ORF">GGE12_005550</name>
</gene>
<accession>A0A7W6RTE0</accession>
<evidence type="ECO:0000313" key="1">
    <source>
        <dbReference type="EMBL" id="MBB4277741.1"/>
    </source>
</evidence>
<dbReference type="Proteomes" id="UP000533641">
    <property type="component" value="Unassembled WGS sequence"/>
</dbReference>
<evidence type="ECO:0000313" key="2">
    <source>
        <dbReference type="Proteomes" id="UP000533641"/>
    </source>
</evidence>
<proteinExistence type="predicted"/>
<comment type="caution">
    <text evidence="1">The sequence shown here is derived from an EMBL/GenBank/DDBJ whole genome shotgun (WGS) entry which is preliminary data.</text>
</comment>
<dbReference type="EMBL" id="JACIGM010000014">
    <property type="protein sequence ID" value="MBB4277741.1"/>
    <property type="molecule type" value="Genomic_DNA"/>
</dbReference>
<reference evidence="1 2" key="1">
    <citation type="submission" date="2020-08" db="EMBL/GenBank/DDBJ databases">
        <title>Genomic Encyclopedia of Type Strains, Phase IV (KMG-V): Genome sequencing to study the core and pangenomes of soil and plant-associated prokaryotes.</title>
        <authorList>
            <person name="Whitman W."/>
        </authorList>
    </citation>
    <scope>NUCLEOTIDE SEQUENCE [LARGE SCALE GENOMIC DNA]</scope>
    <source>
        <strain evidence="1 2">SEMIA 402</strain>
    </source>
</reference>
<protein>
    <submittedName>
        <fullName evidence="1">Uncharacterized protein</fullName>
    </submittedName>
</protein>